<gene>
    <name evidence="3" type="ORF">Plil01_001457700</name>
</gene>
<feature type="coiled-coil region" evidence="1">
    <location>
        <begin position="612"/>
        <end position="639"/>
    </location>
</feature>
<evidence type="ECO:0000313" key="3">
    <source>
        <dbReference type="EMBL" id="GMF34201.1"/>
    </source>
</evidence>
<reference evidence="3" key="1">
    <citation type="submission" date="2023-04" db="EMBL/GenBank/DDBJ databases">
        <title>Phytophthora lilii NBRC 32176.</title>
        <authorList>
            <person name="Ichikawa N."/>
            <person name="Sato H."/>
            <person name="Tonouchi N."/>
        </authorList>
    </citation>
    <scope>NUCLEOTIDE SEQUENCE</scope>
    <source>
        <strain evidence="3">NBRC 32176</strain>
    </source>
</reference>
<keyword evidence="1" id="KW-0175">Coiled coil</keyword>
<feature type="domain" description="Peptidase S74" evidence="2">
    <location>
        <begin position="489"/>
        <end position="598"/>
    </location>
</feature>
<organism evidence="3 4">
    <name type="scientific">Phytophthora lilii</name>
    <dbReference type="NCBI Taxonomy" id="2077276"/>
    <lineage>
        <taxon>Eukaryota</taxon>
        <taxon>Sar</taxon>
        <taxon>Stramenopiles</taxon>
        <taxon>Oomycota</taxon>
        <taxon>Peronosporomycetes</taxon>
        <taxon>Peronosporales</taxon>
        <taxon>Peronosporaceae</taxon>
        <taxon>Phytophthora</taxon>
    </lineage>
</organism>
<dbReference type="EMBL" id="BSXW01001162">
    <property type="protein sequence ID" value="GMF34201.1"/>
    <property type="molecule type" value="Genomic_DNA"/>
</dbReference>
<dbReference type="InterPro" id="IPR030392">
    <property type="entry name" value="S74_ICA"/>
</dbReference>
<dbReference type="PROSITE" id="PS51688">
    <property type="entry name" value="ICA"/>
    <property type="match status" value="1"/>
</dbReference>
<name>A0A9W7CJA0_9STRA</name>
<dbReference type="AlphaFoldDB" id="A0A9W7CJA0"/>
<comment type="caution">
    <text evidence="3">The sequence shown here is derived from an EMBL/GenBank/DDBJ whole genome shotgun (WGS) entry which is preliminary data.</text>
</comment>
<proteinExistence type="predicted"/>
<dbReference type="OrthoDB" id="128763at2759"/>
<evidence type="ECO:0000313" key="4">
    <source>
        <dbReference type="Proteomes" id="UP001165083"/>
    </source>
</evidence>
<protein>
    <submittedName>
        <fullName evidence="3">Unnamed protein product</fullName>
    </submittedName>
</protein>
<evidence type="ECO:0000256" key="1">
    <source>
        <dbReference type="SAM" id="Coils"/>
    </source>
</evidence>
<dbReference type="Proteomes" id="UP001165083">
    <property type="component" value="Unassembled WGS sequence"/>
</dbReference>
<evidence type="ECO:0000259" key="2">
    <source>
        <dbReference type="PROSITE" id="PS51688"/>
    </source>
</evidence>
<keyword evidence="4" id="KW-1185">Reference proteome</keyword>
<accession>A0A9W7CJA0</accession>
<sequence>MFFWGTRSLLKSSMMTSSGLLELTGYDLETKTSTISSGFSYPQPIFQSPIYNPAFYLTLDASGYLTYDYAQKLYLCKNDYRLTYFTGITQGIATPGVALVPGENGDISGIGALSCNSLTVYGSSITSAPAYVLSITPGSAAANKALVLDGSKQITGVDKISLLGTSTTAGTFETLLSLTNADASPAIAEIQLKIGTAATSECFIGTTSATKTVLMVGGARIITCESTGNVLIGRTTSTYKLDVSGTINCNNLYRSGVIADLTLISGITTIGTGQASKVLTLNSFRNVVNVASLAVDTLLNVLNGFTGTTSNLNVLSDISATSADLTKLNAITASATELNTLAGVVAGTAGNGKAVVLSGSGSISNINTLSTTGAITAGGRLNGYLAYGNQLTITSVGSLTELGIHSTPTDEYFSITGSGFDYLDGSSTSPSEPLHVPGSNNFVFGGGGTTVYRLRTDSGATESALGPITYSVAAIFGGYIGCTAMAMTSDRRLKQNIQPCPIGRVKRLYDQCEVKLYDWIKSENRPGQEVGLIAQDLVSAHLTDLISVFYRDDIEEGEDPSLEPGETQLNVDYSHINAYNIKMIQHLLVEIDSLKDRLANNEYPSPSNDEEAAKLVEEKKLDEQRRKNLDDNLEALNDAILKSVHDIRRPTAQAYGEAQKRYEEAKEAVRGSNSKSARSAMKAATAAMRATKAVFQAKAKRYSDASQVSGSGLKGCGLRGAGVAPLEGVVRRQYGSYIQAF</sequence>
<dbReference type="Pfam" id="PF13884">
    <property type="entry name" value="Peptidase_S74"/>
    <property type="match status" value="1"/>
</dbReference>